<comment type="similarity">
    <text evidence="1">Belongs to the TACO1 family.</text>
</comment>
<dbReference type="Gene3D" id="1.10.10.200">
    <property type="match status" value="1"/>
</dbReference>
<evidence type="ECO:0000313" key="4">
    <source>
        <dbReference type="EMBL" id="RDX48406.1"/>
    </source>
</evidence>
<organism evidence="4 5">
    <name type="scientific">Lentinus brumalis</name>
    <dbReference type="NCBI Taxonomy" id="2498619"/>
    <lineage>
        <taxon>Eukaryota</taxon>
        <taxon>Fungi</taxon>
        <taxon>Dikarya</taxon>
        <taxon>Basidiomycota</taxon>
        <taxon>Agaricomycotina</taxon>
        <taxon>Agaricomycetes</taxon>
        <taxon>Polyporales</taxon>
        <taxon>Polyporaceae</taxon>
        <taxon>Lentinus</taxon>
    </lineage>
</organism>
<keyword evidence="5" id="KW-1185">Reference proteome</keyword>
<reference evidence="4 5" key="1">
    <citation type="journal article" date="2018" name="Biotechnol. Biofuels">
        <title>Integrative visual omics of the white-rot fungus Polyporus brumalis exposes the biotechnological potential of its oxidative enzymes for delignifying raw plant biomass.</title>
        <authorList>
            <person name="Miyauchi S."/>
            <person name="Rancon A."/>
            <person name="Drula E."/>
            <person name="Hage H."/>
            <person name="Chaduli D."/>
            <person name="Favel A."/>
            <person name="Grisel S."/>
            <person name="Henrissat B."/>
            <person name="Herpoel-Gimbert I."/>
            <person name="Ruiz-Duenas F.J."/>
            <person name="Chevret D."/>
            <person name="Hainaut M."/>
            <person name="Lin J."/>
            <person name="Wang M."/>
            <person name="Pangilinan J."/>
            <person name="Lipzen A."/>
            <person name="Lesage-Meessen L."/>
            <person name="Navarro D."/>
            <person name="Riley R."/>
            <person name="Grigoriev I.V."/>
            <person name="Zhou S."/>
            <person name="Raouche S."/>
            <person name="Rosso M.N."/>
        </authorList>
    </citation>
    <scope>NUCLEOTIDE SEQUENCE [LARGE SCALE GENOMIC DNA]</scope>
    <source>
        <strain evidence="4 5">BRFM 1820</strain>
    </source>
</reference>
<dbReference type="OrthoDB" id="2017544at2759"/>
<dbReference type="Pfam" id="PF01709">
    <property type="entry name" value="Transcrip_reg"/>
    <property type="match status" value="1"/>
</dbReference>
<feature type="domain" description="TACO1/YebC-like N-terminal" evidence="3">
    <location>
        <begin position="30"/>
        <end position="104"/>
    </location>
</feature>
<dbReference type="SUPFAM" id="SSF75625">
    <property type="entry name" value="YebC-like"/>
    <property type="match status" value="1"/>
</dbReference>
<dbReference type="InterPro" id="IPR048300">
    <property type="entry name" value="TACO1_YebC-like_2nd/3rd_dom"/>
</dbReference>
<proteinExistence type="inferred from homology"/>
<dbReference type="HAMAP" id="MF_00693">
    <property type="entry name" value="Transcrip_reg_TACO1"/>
    <property type="match status" value="1"/>
</dbReference>
<evidence type="ECO:0000256" key="1">
    <source>
        <dbReference type="ARBA" id="ARBA00008724"/>
    </source>
</evidence>
<dbReference type="InterPro" id="IPR002876">
    <property type="entry name" value="Transcrip_reg_TACO1-like"/>
</dbReference>
<protein>
    <submittedName>
        <fullName evidence="4">YebC-like protein</fullName>
    </submittedName>
</protein>
<dbReference type="Pfam" id="PF20772">
    <property type="entry name" value="TACO1_YebC_N"/>
    <property type="match status" value="1"/>
</dbReference>
<dbReference type="EMBL" id="KZ857412">
    <property type="protein sequence ID" value="RDX48406.1"/>
    <property type="molecule type" value="Genomic_DNA"/>
</dbReference>
<dbReference type="STRING" id="139420.A0A371D789"/>
<dbReference type="PANTHER" id="PTHR12532:SF0">
    <property type="entry name" value="TRANSLATIONAL ACTIVATOR OF CYTOCHROME C OXIDASE 1"/>
    <property type="match status" value="1"/>
</dbReference>
<dbReference type="InterPro" id="IPR026564">
    <property type="entry name" value="Transcrip_reg_TACO1-like_dom3"/>
</dbReference>
<feature type="domain" description="TACO1/YebC-like second and third" evidence="2">
    <location>
        <begin position="113"/>
        <end position="274"/>
    </location>
</feature>
<evidence type="ECO:0000259" key="2">
    <source>
        <dbReference type="Pfam" id="PF01709"/>
    </source>
</evidence>
<name>A0A371D789_9APHY</name>
<dbReference type="InterPro" id="IPR049083">
    <property type="entry name" value="TACO1_YebC_N"/>
</dbReference>
<evidence type="ECO:0000313" key="5">
    <source>
        <dbReference type="Proteomes" id="UP000256964"/>
    </source>
</evidence>
<accession>A0A371D789</accession>
<gene>
    <name evidence="4" type="ORF">OH76DRAFT_1383850</name>
</gene>
<evidence type="ECO:0000259" key="3">
    <source>
        <dbReference type="Pfam" id="PF20772"/>
    </source>
</evidence>
<dbReference type="InterPro" id="IPR017856">
    <property type="entry name" value="Integrase-like_N"/>
</dbReference>
<dbReference type="AlphaFoldDB" id="A0A371D789"/>
<dbReference type="InterPro" id="IPR029072">
    <property type="entry name" value="YebC-like"/>
</dbReference>
<dbReference type="GO" id="GO:0005739">
    <property type="term" value="C:mitochondrion"/>
    <property type="evidence" value="ECO:0007669"/>
    <property type="project" value="TreeGrafter"/>
</dbReference>
<dbReference type="Proteomes" id="UP000256964">
    <property type="component" value="Unassembled WGS sequence"/>
</dbReference>
<sequence>MTSLLRQLYRPFTLQARGFHHTPRQLAGHNKWSKIKQKKGVNDIQKGALYSRAYRVRAFLLMAAGDGGSPDPEQNKALAAALRRAKDSGVPKDNIENALKKAAGGKDKGDAHLVFEVMGPGSVGMIVECLSDNPNRTVKFLSTILKDNGGRMADVKFLFKREGRVKVALDAGDDIDARLEKLVEVALDADAEDFETEDIEDGRRTVEFKCPQASLHKLTSALSGPGVCGELLESQLVYAPTEPVEELDDETGENLGKLVEAIEDADDTLKVWTTADV</sequence>
<dbReference type="PANTHER" id="PTHR12532">
    <property type="entry name" value="TRANSLATIONAL ACTIVATOR OF CYTOCHROME C OXIDASE 1"/>
    <property type="match status" value="1"/>
</dbReference>
<dbReference type="Gene3D" id="3.30.70.980">
    <property type="match status" value="2"/>
</dbReference>